<name>A0A368STW6_SETIT</name>
<feature type="region of interest" description="Disordered" evidence="1">
    <location>
        <begin position="98"/>
        <end position="117"/>
    </location>
</feature>
<evidence type="ECO:0000313" key="2">
    <source>
        <dbReference type="EMBL" id="RCV45855.1"/>
    </source>
</evidence>
<proteinExistence type="predicted"/>
<sequence length="117" mass="12796">MSFLILIYLCSSPQSNQQLLLPLPLLSSLLDLSFNQTSAELQIHTASLSFLPMSSLPLSPAAAASEQASNSHPSPLSILFSHISFFFSASQTEQLSSQHHHHPFLSEAKPNRKPLLT</sequence>
<reference evidence="2" key="1">
    <citation type="journal article" date="2012" name="Nat. Biotechnol.">
        <title>Reference genome sequence of the model plant Setaria.</title>
        <authorList>
            <person name="Bennetzen J.L."/>
            <person name="Schmutz J."/>
            <person name="Wang H."/>
            <person name="Percifield R."/>
            <person name="Hawkins J."/>
            <person name="Pontaroli A.C."/>
            <person name="Estep M."/>
            <person name="Feng L."/>
            <person name="Vaughn J.N."/>
            <person name="Grimwood J."/>
            <person name="Jenkins J."/>
            <person name="Barry K."/>
            <person name="Lindquist E."/>
            <person name="Hellsten U."/>
            <person name="Deshpande S."/>
            <person name="Wang X."/>
            <person name="Wu X."/>
            <person name="Mitros T."/>
            <person name="Triplett J."/>
            <person name="Yang X."/>
            <person name="Ye C.Y."/>
            <person name="Mauro-Herrera M."/>
            <person name="Wang L."/>
            <person name="Li P."/>
            <person name="Sharma M."/>
            <person name="Sharma R."/>
            <person name="Ronald P.C."/>
            <person name="Panaud O."/>
            <person name="Kellogg E.A."/>
            <person name="Brutnell T.P."/>
            <person name="Doust A.N."/>
            <person name="Tuskan G.A."/>
            <person name="Rokhsar D."/>
            <person name="Devos K.M."/>
        </authorList>
    </citation>
    <scope>NUCLEOTIDE SEQUENCE [LARGE SCALE GENOMIC DNA]</scope>
    <source>
        <strain evidence="2">Yugu1</strain>
    </source>
</reference>
<gene>
    <name evidence="2" type="ORF">SETIT_9G486900v2</name>
</gene>
<evidence type="ECO:0000256" key="1">
    <source>
        <dbReference type="SAM" id="MobiDB-lite"/>
    </source>
</evidence>
<dbReference type="EMBL" id="CM003536">
    <property type="protein sequence ID" value="RCV45855.1"/>
    <property type="molecule type" value="Genomic_DNA"/>
</dbReference>
<protein>
    <submittedName>
        <fullName evidence="2">Uncharacterized protein</fullName>
    </submittedName>
</protein>
<reference evidence="2" key="2">
    <citation type="submission" date="2015-07" db="EMBL/GenBank/DDBJ databases">
        <authorList>
            <person name="Noorani M."/>
        </authorList>
    </citation>
    <scope>NUCLEOTIDE SEQUENCE</scope>
    <source>
        <strain evidence="2">Yugu1</strain>
    </source>
</reference>
<accession>A0A368STW6</accession>
<organism evidence="2">
    <name type="scientific">Setaria italica</name>
    <name type="common">Foxtail millet</name>
    <name type="synonym">Panicum italicum</name>
    <dbReference type="NCBI Taxonomy" id="4555"/>
    <lineage>
        <taxon>Eukaryota</taxon>
        <taxon>Viridiplantae</taxon>
        <taxon>Streptophyta</taxon>
        <taxon>Embryophyta</taxon>
        <taxon>Tracheophyta</taxon>
        <taxon>Spermatophyta</taxon>
        <taxon>Magnoliopsida</taxon>
        <taxon>Liliopsida</taxon>
        <taxon>Poales</taxon>
        <taxon>Poaceae</taxon>
        <taxon>PACMAD clade</taxon>
        <taxon>Panicoideae</taxon>
        <taxon>Panicodae</taxon>
        <taxon>Paniceae</taxon>
        <taxon>Cenchrinae</taxon>
        <taxon>Setaria</taxon>
    </lineage>
</organism>
<dbReference type="AlphaFoldDB" id="A0A368STW6"/>